<protein>
    <submittedName>
        <fullName evidence="1">Uncharacterized protein</fullName>
    </submittedName>
</protein>
<evidence type="ECO:0000313" key="1">
    <source>
        <dbReference type="EMBL" id="SON52417.1"/>
    </source>
</evidence>
<accession>A0A2N8ZKK1</accession>
<reference evidence="1 2" key="1">
    <citation type="submission" date="2017-10" db="EMBL/GenBank/DDBJ databases">
        <authorList>
            <person name="Banno H."/>
            <person name="Chua N.-H."/>
        </authorList>
    </citation>
    <scope>NUCLEOTIDE SEQUENCE [LARGE SCALE GENOMIC DNA]</scope>
    <source>
        <strain evidence="1">Vibrio tapetis CECT4600</strain>
    </source>
</reference>
<dbReference type="AlphaFoldDB" id="A0A2N8ZKK1"/>
<organism evidence="1 2">
    <name type="scientific">Vibrio tapetis subsp. tapetis</name>
    <dbReference type="NCBI Taxonomy" id="1671868"/>
    <lineage>
        <taxon>Bacteria</taxon>
        <taxon>Pseudomonadati</taxon>
        <taxon>Pseudomonadota</taxon>
        <taxon>Gammaproteobacteria</taxon>
        <taxon>Vibrionales</taxon>
        <taxon>Vibrionaceae</taxon>
        <taxon>Vibrio</taxon>
    </lineage>
</organism>
<name>A0A2N8ZKK1_9VIBR</name>
<gene>
    <name evidence="1" type="ORF">VTAP4600_B0806</name>
</gene>
<keyword evidence="2" id="KW-1185">Reference proteome</keyword>
<dbReference type="EMBL" id="LT960612">
    <property type="protein sequence ID" value="SON52417.1"/>
    <property type="molecule type" value="Genomic_DNA"/>
</dbReference>
<dbReference type="Proteomes" id="UP000235828">
    <property type="component" value="Chromosome B"/>
</dbReference>
<evidence type="ECO:0000313" key="2">
    <source>
        <dbReference type="Proteomes" id="UP000235828"/>
    </source>
</evidence>
<sequence>MFEKGKTMIGSRSMSIKRKIVVGITFAVIASTSLVDAITAKSVPRCIGTPSGRY</sequence>
<proteinExistence type="predicted"/>
<dbReference type="KEGG" id="vta:B0806"/>